<dbReference type="AlphaFoldDB" id="A0A4R0IRI9"/>
<dbReference type="PANTHER" id="PTHR42715:SF10">
    <property type="entry name" value="BETA-GLUCOSIDASE"/>
    <property type="match status" value="1"/>
</dbReference>
<dbReference type="InterPro" id="IPR026891">
    <property type="entry name" value="Fn3-like"/>
</dbReference>
<proteinExistence type="inferred from homology"/>
<evidence type="ECO:0000313" key="4">
    <source>
        <dbReference type="EMBL" id="TCC36403.1"/>
    </source>
</evidence>
<dbReference type="EMBL" id="SJKC01000003">
    <property type="protein sequence ID" value="TCC36403.1"/>
    <property type="molecule type" value="Genomic_DNA"/>
</dbReference>
<gene>
    <name evidence="4" type="ORF">E0H92_27585</name>
</gene>
<dbReference type="Pfam" id="PF14310">
    <property type="entry name" value="Fn3-like"/>
    <property type="match status" value="1"/>
</dbReference>
<dbReference type="PANTHER" id="PTHR42715">
    <property type="entry name" value="BETA-GLUCOSIDASE"/>
    <property type="match status" value="1"/>
</dbReference>
<dbReference type="InterPro" id="IPR036962">
    <property type="entry name" value="Glyco_hydro_3_N_sf"/>
</dbReference>
<dbReference type="InterPro" id="IPR001764">
    <property type="entry name" value="Glyco_hydro_3_N"/>
</dbReference>
<dbReference type="Gene3D" id="3.40.50.1700">
    <property type="entry name" value="Glycoside hydrolase family 3 C-terminal domain"/>
    <property type="match status" value="1"/>
</dbReference>
<keyword evidence="2" id="KW-0378">Hydrolase</keyword>
<sequence>MPALAAGDPWRDTTKSPAERAKALLGALSFDEKVQIALDNFGSLTKYGLPETLKSHDGPSGISVNGATAFPAAVSLAASFDRGLAHRYGTAIAEETRANGSSIWLGPATDIARQPLSGRLAENLGEDPYLVGTTARAEVDGAKSRNVMTTVKHFGANVQEYARMGFQGEATDWPAVLQYCTGPGVRTPVPLGFRTPAINENIPAQALHEIYESPAVAAVEGNGADSVMCSYNQVNGLPACQNPDLLGGLKSHFNGLVIPDFLTAQRDAVAAALAGTDIAGFDNGNQQRTAAMYVSGQIPETVLNDSDYRILYALFASGVFDNPPTATTPISTDAHVQLAAEVAAQGMVLLKNQNNVLPLRTDRPVDRSIAVIGPSGTDAVYTEGGLGPSVPVSAETTVTPLEGIQSRAGAATTVTQSQGSAGDLAATTLVSGPWTAKFWNSAEPQGEPVLTRTDSTIDFTGPLPSALTTPFSATWTATVTPPETGTYRFTTLVSGDMTLAVNGKTVIDAMKPTSNCGGSRDYPAQGTVALRAGEPVQLKVDYSSLSNTICVASNNINLAWQTPSQSQIPAAVEAAKRANAAIVFANAASGEGSDRNTLELPGDQNQLIEAVSSVNKRTIVVLNTAGPVLMPWLDKVAGVVEAWYPGQTFGTALAKVLYGDVNPSGHLPMTFPATAHQGPVAATPEGLVGDATGSLNFNEGIYVGYRWYDEMKHIPLFPFGYGLSYTSFRYSNLKVRPDTSGATVSVLVSNVGTNTGTATPQFYIGAPTGSYSAQFAKHALAAYDKVTLKSGESATVRVHVDSHQLNYWDTASDSWRTATDGRTISVGDSVRQISATVPLSIR</sequence>
<dbReference type="InterPro" id="IPR017853">
    <property type="entry name" value="GH"/>
</dbReference>
<organism evidence="4 5">
    <name type="scientific">Kribbella speibonae</name>
    <dbReference type="NCBI Taxonomy" id="1572660"/>
    <lineage>
        <taxon>Bacteria</taxon>
        <taxon>Bacillati</taxon>
        <taxon>Actinomycetota</taxon>
        <taxon>Actinomycetes</taxon>
        <taxon>Propionibacteriales</taxon>
        <taxon>Kribbellaceae</taxon>
        <taxon>Kribbella</taxon>
    </lineage>
</organism>
<dbReference type="SMART" id="SM00758">
    <property type="entry name" value="PA14"/>
    <property type="match status" value="1"/>
</dbReference>
<evidence type="ECO:0000313" key="5">
    <source>
        <dbReference type="Proteomes" id="UP000294225"/>
    </source>
</evidence>
<protein>
    <recommendedName>
        <fullName evidence="3">PA14 domain-containing protein</fullName>
    </recommendedName>
</protein>
<dbReference type="Pfam" id="PF00933">
    <property type="entry name" value="Glyco_hydro_3"/>
    <property type="match status" value="1"/>
</dbReference>
<dbReference type="InterPro" id="IPR011658">
    <property type="entry name" value="PA14_dom"/>
</dbReference>
<accession>A0A4R0IRI9</accession>
<dbReference type="Pfam" id="PF01915">
    <property type="entry name" value="Glyco_hydro_3_C"/>
    <property type="match status" value="1"/>
</dbReference>
<dbReference type="InterPro" id="IPR037524">
    <property type="entry name" value="PA14/GLEYA"/>
</dbReference>
<dbReference type="SUPFAM" id="SSF51445">
    <property type="entry name" value="(Trans)glycosidases"/>
    <property type="match status" value="1"/>
</dbReference>
<dbReference type="SUPFAM" id="SSF56988">
    <property type="entry name" value="Anthrax protective antigen"/>
    <property type="match status" value="1"/>
</dbReference>
<evidence type="ECO:0000259" key="3">
    <source>
        <dbReference type="PROSITE" id="PS51820"/>
    </source>
</evidence>
<comment type="caution">
    <text evidence="4">The sequence shown here is derived from an EMBL/GenBank/DDBJ whole genome shotgun (WGS) entry which is preliminary data.</text>
</comment>
<reference evidence="4 5" key="1">
    <citation type="submission" date="2019-02" db="EMBL/GenBank/DDBJ databases">
        <title>Kribbella capetownensis sp. nov. and Kribbella speibonae sp. nov., isolated from soil.</title>
        <authorList>
            <person name="Curtis S.M."/>
            <person name="Norton I."/>
            <person name="Everest G.J."/>
            <person name="Meyers P.R."/>
        </authorList>
    </citation>
    <scope>NUCLEOTIDE SEQUENCE [LARGE SCALE GENOMIC DNA]</scope>
    <source>
        <strain evidence="4 5">YM55</strain>
    </source>
</reference>
<evidence type="ECO:0000256" key="1">
    <source>
        <dbReference type="ARBA" id="ARBA00005336"/>
    </source>
</evidence>
<dbReference type="GO" id="GO:0004553">
    <property type="term" value="F:hydrolase activity, hydrolyzing O-glycosyl compounds"/>
    <property type="evidence" value="ECO:0007669"/>
    <property type="project" value="InterPro"/>
</dbReference>
<dbReference type="InterPro" id="IPR036881">
    <property type="entry name" value="Glyco_hydro_3_C_sf"/>
</dbReference>
<comment type="similarity">
    <text evidence="1">Belongs to the glycosyl hydrolase 3 family.</text>
</comment>
<dbReference type="Gene3D" id="2.60.120.260">
    <property type="entry name" value="Galactose-binding domain-like"/>
    <property type="match status" value="1"/>
</dbReference>
<dbReference type="SMART" id="SM01217">
    <property type="entry name" value="Fn3_like"/>
    <property type="match status" value="1"/>
</dbReference>
<dbReference type="InterPro" id="IPR050288">
    <property type="entry name" value="Cellulose_deg_GH3"/>
</dbReference>
<dbReference type="PROSITE" id="PS51820">
    <property type="entry name" value="PA14"/>
    <property type="match status" value="1"/>
</dbReference>
<evidence type="ECO:0000256" key="2">
    <source>
        <dbReference type="ARBA" id="ARBA00022801"/>
    </source>
</evidence>
<dbReference type="SUPFAM" id="SSF52279">
    <property type="entry name" value="Beta-D-glucan exohydrolase, C-terminal domain"/>
    <property type="match status" value="1"/>
</dbReference>
<dbReference type="InterPro" id="IPR002772">
    <property type="entry name" value="Glyco_hydro_3_C"/>
</dbReference>
<dbReference type="RefSeq" id="WP_131498229.1">
    <property type="nucleotide sequence ID" value="NZ_SJKC01000003.1"/>
</dbReference>
<name>A0A4R0IRI9_9ACTN</name>
<dbReference type="InterPro" id="IPR013783">
    <property type="entry name" value="Ig-like_fold"/>
</dbReference>
<dbReference type="Proteomes" id="UP000294225">
    <property type="component" value="Unassembled WGS sequence"/>
</dbReference>
<feature type="domain" description="PA14" evidence="3">
    <location>
        <begin position="429"/>
        <end position="575"/>
    </location>
</feature>
<dbReference type="Gene3D" id="3.20.20.300">
    <property type="entry name" value="Glycoside hydrolase, family 3, N-terminal domain"/>
    <property type="match status" value="1"/>
</dbReference>
<dbReference type="GO" id="GO:0005975">
    <property type="term" value="P:carbohydrate metabolic process"/>
    <property type="evidence" value="ECO:0007669"/>
    <property type="project" value="InterPro"/>
</dbReference>
<dbReference type="Gene3D" id="2.60.40.10">
    <property type="entry name" value="Immunoglobulins"/>
    <property type="match status" value="1"/>
</dbReference>
<dbReference type="PRINTS" id="PR00133">
    <property type="entry name" value="GLHYDRLASE3"/>
</dbReference>
<dbReference type="Pfam" id="PF07691">
    <property type="entry name" value="PA14"/>
    <property type="match status" value="1"/>
</dbReference>